<evidence type="ECO:0000313" key="2">
    <source>
        <dbReference type="Proteomes" id="UP001385499"/>
    </source>
</evidence>
<gene>
    <name evidence="1" type="ORF">V6575_19015</name>
</gene>
<dbReference type="RefSeq" id="WP_340276590.1">
    <property type="nucleotide sequence ID" value="NZ_JBAKIA010000016.1"/>
</dbReference>
<organism evidence="1 2">
    <name type="scientific">Roseibium algae</name>
    <dbReference type="NCBI Taxonomy" id="3123038"/>
    <lineage>
        <taxon>Bacteria</taxon>
        <taxon>Pseudomonadati</taxon>
        <taxon>Pseudomonadota</taxon>
        <taxon>Alphaproteobacteria</taxon>
        <taxon>Hyphomicrobiales</taxon>
        <taxon>Stappiaceae</taxon>
        <taxon>Roseibium</taxon>
    </lineage>
</organism>
<keyword evidence="2" id="KW-1185">Reference proteome</keyword>
<name>A0ABU8TQH3_9HYPH</name>
<reference evidence="1 2" key="1">
    <citation type="submission" date="2024-02" db="EMBL/GenBank/DDBJ databases">
        <title>Roseibium algae sp. nov., isolated from marine alga (Grateloupia sp.), showing potential in myo-inositol conversion.</title>
        <authorList>
            <person name="Wang Y."/>
        </authorList>
    </citation>
    <scope>NUCLEOTIDE SEQUENCE [LARGE SCALE GENOMIC DNA]</scope>
    <source>
        <strain evidence="1 2">H3510</strain>
    </source>
</reference>
<evidence type="ECO:0000313" key="1">
    <source>
        <dbReference type="EMBL" id="MEJ8476187.1"/>
    </source>
</evidence>
<comment type="caution">
    <text evidence="1">The sequence shown here is derived from an EMBL/GenBank/DDBJ whole genome shotgun (WGS) entry which is preliminary data.</text>
</comment>
<proteinExistence type="predicted"/>
<dbReference type="EMBL" id="JBAKIA010000016">
    <property type="protein sequence ID" value="MEJ8476187.1"/>
    <property type="molecule type" value="Genomic_DNA"/>
</dbReference>
<dbReference type="Proteomes" id="UP001385499">
    <property type="component" value="Unassembled WGS sequence"/>
</dbReference>
<sequence>MYPRHAVPNMIRLAEGGLLPLDEFAFDTFRLEDVNAAVACARQNAGPFRMTAIHPT</sequence>
<accession>A0ABU8TQH3</accession>
<protein>
    <recommendedName>
        <fullName evidence="3">Aryl-alcohol dehydrogenase</fullName>
    </recommendedName>
</protein>
<evidence type="ECO:0008006" key="3">
    <source>
        <dbReference type="Google" id="ProtNLM"/>
    </source>
</evidence>